<proteinExistence type="predicted"/>
<dbReference type="EMBL" id="BARU01012410">
    <property type="protein sequence ID" value="GAH40816.1"/>
    <property type="molecule type" value="Genomic_DNA"/>
</dbReference>
<organism evidence="1">
    <name type="scientific">marine sediment metagenome</name>
    <dbReference type="NCBI Taxonomy" id="412755"/>
    <lineage>
        <taxon>unclassified sequences</taxon>
        <taxon>metagenomes</taxon>
        <taxon>ecological metagenomes</taxon>
    </lineage>
</organism>
<comment type="caution">
    <text evidence="1">The sequence shown here is derived from an EMBL/GenBank/DDBJ whole genome shotgun (WGS) entry which is preliminary data.</text>
</comment>
<evidence type="ECO:0000313" key="1">
    <source>
        <dbReference type="EMBL" id="GAH40816.1"/>
    </source>
</evidence>
<reference evidence="1" key="1">
    <citation type="journal article" date="2014" name="Front. Microbiol.">
        <title>High frequency of phylogenetically diverse reductive dehalogenase-homologous genes in deep subseafloor sedimentary metagenomes.</title>
        <authorList>
            <person name="Kawai M."/>
            <person name="Futagami T."/>
            <person name="Toyoda A."/>
            <person name="Takaki Y."/>
            <person name="Nishi S."/>
            <person name="Hori S."/>
            <person name="Arai W."/>
            <person name="Tsubouchi T."/>
            <person name="Morono Y."/>
            <person name="Uchiyama I."/>
            <person name="Ito T."/>
            <person name="Fujiyama A."/>
            <person name="Inagaki F."/>
            <person name="Takami H."/>
        </authorList>
    </citation>
    <scope>NUCLEOTIDE SEQUENCE</scope>
    <source>
        <strain evidence="1">Expedition CK06-06</strain>
    </source>
</reference>
<sequence>MAGILGFFSLFENIGERLNRFARIPCLPKLPPGAIWVTLESCRRHHPNMDIQQNKVL</sequence>
<dbReference type="AlphaFoldDB" id="X1F595"/>
<name>X1F595_9ZZZZ</name>
<protein>
    <submittedName>
        <fullName evidence="1">Uncharacterized protein</fullName>
    </submittedName>
</protein>
<accession>X1F595</accession>
<gene>
    <name evidence="1" type="ORF">S03H2_22896</name>
</gene>